<dbReference type="AlphaFoldDB" id="A0A0L0NA03"/>
<accession>A0A0L0NA03</accession>
<name>A0A0L0NA03_TOLOC</name>
<sequence>MACPFLTGWHAAALVCVEPSTMTPAGSFARRPLTPPRTRLDAQSQTPPLTARLLEELGSIAYAACHLITVIMSSPGRQGRATVTMFSRVWPSPVLRITLPGLRSGYSLHSLV</sequence>
<keyword evidence="3" id="KW-1185">Reference proteome</keyword>
<proteinExistence type="predicted"/>
<protein>
    <submittedName>
        <fullName evidence="2">Uncharacterized protein</fullName>
    </submittedName>
</protein>
<reference evidence="2 3" key="1">
    <citation type="journal article" date="2015" name="BMC Genomics">
        <title>The genome of the truffle-parasite Tolypocladium ophioglossoides and the evolution of antifungal peptaibiotics.</title>
        <authorList>
            <person name="Quandt C.A."/>
            <person name="Bushley K.E."/>
            <person name="Spatafora J.W."/>
        </authorList>
    </citation>
    <scope>NUCLEOTIDE SEQUENCE [LARGE SCALE GENOMIC DNA]</scope>
    <source>
        <strain evidence="2 3">CBS 100239</strain>
    </source>
</reference>
<evidence type="ECO:0000313" key="2">
    <source>
        <dbReference type="EMBL" id="KND90595.1"/>
    </source>
</evidence>
<dbReference type="EMBL" id="LFRF01000012">
    <property type="protein sequence ID" value="KND90595.1"/>
    <property type="molecule type" value="Genomic_DNA"/>
</dbReference>
<organism evidence="2 3">
    <name type="scientific">Tolypocladium ophioglossoides (strain CBS 100239)</name>
    <name type="common">Snaketongue truffleclub</name>
    <name type="synonym">Elaphocordyceps ophioglossoides</name>
    <dbReference type="NCBI Taxonomy" id="1163406"/>
    <lineage>
        <taxon>Eukaryota</taxon>
        <taxon>Fungi</taxon>
        <taxon>Dikarya</taxon>
        <taxon>Ascomycota</taxon>
        <taxon>Pezizomycotina</taxon>
        <taxon>Sordariomycetes</taxon>
        <taxon>Hypocreomycetidae</taxon>
        <taxon>Hypocreales</taxon>
        <taxon>Ophiocordycipitaceae</taxon>
        <taxon>Tolypocladium</taxon>
    </lineage>
</organism>
<dbReference type="Proteomes" id="UP000036947">
    <property type="component" value="Unassembled WGS sequence"/>
</dbReference>
<feature type="region of interest" description="Disordered" evidence="1">
    <location>
        <begin position="25"/>
        <end position="46"/>
    </location>
</feature>
<gene>
    <name evidence="2" type="ORF">TOPH_04862</name>
</gene>
<evidence type="ECO:0000313" key="3">
    <source>
        <dbReference type="Proteomes" id="UP000036947"/>
    </source>
</evidence>
<evidence type="ECO:0000256" key="1">
    <source>
        <dbReference type="SAM" id="MobiDB-lite"/>
    </source>
</evidence>
<comment type="caution">
    <text evidence="2">The sequence shown here is derived from an EMBL/GenBank/DDBJ whole genome shotgun (WGS) entry which is preliminary data.</text>
</comment>